<dbReference type="Proteomes" id="UP001187859">
    <property type="component" value="Unassembled WGS sequence"/>
</dbReference>
<evidence type="ECO:0000313" key="12">
    <source>
        <dbReference type="EMBL" id="MDI5830489.1"/>
    </source>
</evidence>
<reference evidence="12 14" key="3">
    <citation type="submission" date="2022-09" db="EMBL/GenBank/DDBJ databases">
        <title>The outer-membrane cytochrome OmcA is essential for infection of Shewanella oneidensis by a zebrafish-associated bacteriophage.</title>
        <authorList>
            <person name="Grenfell A.W."/>
            <person name="Intile P."/>
            <person name="Mcfarlane J."/>
            <person name="Leung D."/>
            <person name="Abdalla K."/>
            <person name="Wold M."/>
            <person name="Kees E."/>
            <person name="Gralnick J."/>
        </authorList>
    </citation>
    <scope>NUCLEOTIDE SEQUENCE [LARGE SCALE GENOMIC DNA]</scope>
    <source>
        <strain evidence="12 14">NF-5</strain>
    </source>
</reference>
<dbReference type="InterPro" id="IPR050366">
    <property type="entry name" value="BP-dependent_transpt_permease"/>
</dbReference>
<dbReference type="InterPro" id="IPR000515">
    <property type="entry name" value="MetI-like"/>
</dbReference>
<evidence type="ECO:0000256" key="4">
    <source>
        <dbReference type="ARBA" id="ARBA00022519"/>
    </source>
</evidence>
<dbReference type="EMBL" id="JASGOQ010000001">
    <property type="protein sequence ID" value="MDV5389741.1"/>
    <property type="molecule type" value="Genomic_DNA"/>
</dbReference>
<dbReference type="EMBL" id="JAOTLW010000002">
    <property type="protein sequence ID" value="MDI5830489.1"/>
    <property type="molecule type" value="Genomic_DNA"/>
</dbReference>
<dbReference type="Proteomes" id="UP001152518">
    <property type="component" value="Unassembled WGS sequence"/>
</dbReference>
<evidence type="ECO:0000256" key="7">
    <source>
        <dbReference type="ARBA" id="ARBA00023136"/>
    </source>
</evidence>
<evidence type="ECO:0000313" key="15">
    <source>
        <dbReference type="Proteomes" id="UP001187859"/>
    </source>
</evidence>
<dbReference type="OrthoDB" id="9805884at2"/>
<feature type="transmembrane region" description="Helical" evidence="9">
    <location>
        <begin position="134"/>
        <end position="155"/>
    </location>
</feature>
<evidence type="ECO:0000256" key="6">
    <source>
        <dbReference type="ARBA" id="ARBA00022989"/>
    </source>
</evidence>
<evidence type="ECO:0000256" key="3">
    <source>
        <dbReference type="ARBA" id="ARBA00022475"/>
    </source>
</evidence>
<dbReference type="CDD" id="cd06261">
    <property type="entry name" value="TM_PBP2"/>
    <property type="match status" value="1"/>
</dbReference>
<sequence>MPPVKIYQEDQIASPMMRVWQNFSANPFALAGLWTIIFLLLLTLFGPMIAPFAPEAQDPRALLLPPSWDPSGTVAHFLGTDDLGRDIFSRLLHGAHLTFGMALMIVGTALFTGFIIGSLSGMMRGLKSSILGHLLDALLSIPSLLMAILVVAVMGPGLENVFWAVGIALTPQFVRSIHQSVHEELQKEYVTAARLDGANSMQIFWYVIMPNVWEVVIIQTTLAISAAILDIAALGFLSLGAQAPSPEWGAMVAQGMDNLLTAPWTVTIPGLAILFSVLAINLVGDGLRSALAPIRN</sequence>
<evidence type="ECO:0000313" key="14">
    <source>
        <dbReference type="Proteomes" id="UP001159075"/>
    </source>
</evidence>
<dbReference type="GeneID" id="75189316"/>
<dbReference type="PROSITE" id="PS50928">
    <property type="entry name" value="ABC_TM1"/>
    <property type="match status" value="1"/>
</dbReference>
<evidence type="ECO:0000256" key="1">
    <source>
        <dbReference type="ARBA" id="ARBA00004429"/>
    </source>
</evidence>
<reference evidence="11" key="1">
    <citation type="journal article" date="2019" name="Int J Environ Res Public Health">
        <title>Characterization of Chromosome-Mediated BlaOXA-894 in Shewanella xiamenensis Isolated from Pig Wastewater.</title>
        <authorList>
            <person name="Zou H."/>
            <person name="Zhou Z."/>
            <person name="Xia H."/>
            <person name="Zhao Q."/>
            <person name="Li X."/>
        </authorList>
    </citation>
    <scope>NUCLEOTIDE SEQUENCE</scope>
    <source>
        <strain evidence="11">2015oxa</strain>
    </source>
</reference>
<dbReference type="Pfam" id="PF12911">
    <property type="entry name" value="OppC_N"/>
    <property type="match status" value="1"/>
</dbReference>
<feature type="domain" description="ABC transmembrane type-1" evidence="10">
    <location>
        <begin position="99"/>
        <end position="284"/>
    </location>
</feature>
<keyword evidence="7 9" id="KW-0472">Membrane</keyword>
<keyword evidence="4" id="KW-0997">Cell inner membrane</keyword>
<evidence type="ECO:0000256" key="9">
    <source>
        <dbReference type="RuleBase" id="RU363032"/>
    </source>
</evidence>
<feature type="transmembrane region" description="Helical" evidence="9">
    <location>
        <begin position="28"/>
        <end position="50"/>
    </location>
</feature>
<dbReference type="Pfam" id="PF00528">
    <property type="entry name" value="BPD_transp_1"/>
    <property type="match status" value="1"/>
</dbReference>
<dbReference type="PANTHER" id="PTHR43386">
    <property type="entry name" value="OLIGOPEPTIDE TRANSPORT SYSTEM PERMEASE PROTEIN APPC"/>
    <property type="match status" value="1"/>
</dbReference>
<dbReference type="EMBL" id="SUNE01000005">
    <property type="protein sequence ID" value="MDG5900087.1"/>
    <property type="molecule type" value="Genomic_DNA"/>
</dbReference>
<dbReference type="AlphaFoldDB" id="A0A073KQQ7"/>
<comment type="caution">
    <text evidence="13">The sequence shown here is derived from an EMBL/GenBank/DDBJ whole genome shotgun (WGS) entry which is preliminary data.</text>
</comment>
<proteinExistence type="inferred from homology"/>
<accession>A0A073KQQ7</accession>
<dbReference type="Gene3D" id="1.10.3720.10">
    <property type="entry name" value="MetI-like"/>
    <property type="match status" value="1"/>
</dbReference>
<dbReference type="GO" id="GO:0055085">
    <property type="term" value="P:transmembrane transport"/>
    <property type="evidence" value="ECO:0007669"/>
    <property type="project" value="InterPro"/>
</dbReference>
<feature type="transmembrane region" description="Helical" evidence="9">
    <location>
        <begin position="261"/>
        <end position="283"/>
    </location>
</feature>
<evidence type="ECO:0000313" key="13">
    <source>
        <dbReference type="EMBL" id="MDV5389741.1"/>
    </source>
</evidence>
<dbReference type="GO" id="GO:0005886">
    <property type="term" value="C:plasma membrane"/>
    <property type="evidence" value="ECO:0007669"/>
    <property type="project" value="UniProtKB-SubCell"/>
</dbReference>
<evidence type="ECO:0000256" key="5">
    <source>
        <dbReference type="ARBA" id="ARBA00022692"/>
    </source>
</evidence>
<dbReference type="SUPFAM" id="SSF161098">
    <property type="entry name" value="MetI-like"/>
    <property type="match status" value="1"/>
</dbReference>
<reference evidence="13" key="4">
    <citation type="submission" date="2023-05" db="EMBL/GenBank/DDBJ databases">
        <title>Colonisation of extended spectrum b-lactamase- and carbapenemase-producing bacteria on hospital surfaces from low- and middle-income countries.</title>
        <authorList>
            <person name="Nieto-Rosado M."/>
            <person name="Sands K."/>
            <person name="Iregbu K."/>
            <person name="Zahra R."/>
            <person name="Mazarati J.B."/>
            <person name="Mehtar S."/>
            <person name="Barnards-Group B."/>
            <person name="Walsh T.R."/>
        </authorList>
    </citation>
    <scope>NUCLEOTIDE SEQUENCE</scope>
    <source>
        <strain evidence="13">PP-E493</strain>
    </source>
</reference>
<dbReference type="PANTHER" id="PTHR43386:SF5">
    <property type="entry name" value="PUTRESCINE EXPORT SYSTEM PERMEASE PROTEIN SAPC"/>
    <property type="match status" value="1"/>
</dbReference>
<evidence type="ECO:0000313" key="11">
    <source>
        <dbReference type="EMBL" id="MDG5900087.1"/>
    </source>
</evidence>
<evidence type="ECO:0000256" key="2">
    <source>
        <dbReference type="ARBA" id="ARBA00022448"/>
    </source>
</evidence>
<feature type="transmembrane region" description="Helical" evidence="9">
    <location>
        <begin position="99"/>
        <end position="122"/>
    </location>
</feature>
<dbReference type="InterPro" id="IPR035906">
    <property type="entry name" value="MetI-like_sf"/>
</dbReference>
<name>A0A073KQQ7_9GAMM</name>
<keyword evidence="5 9" id="KW-0812">Transmembrane</keyword>
<protein>
    <submittedName>
        <fullName evidence="13">ABC transporter permease subunit</fullName>
    </submittedName>
</protein>
<evidence type="ECO:0000256" key="8">
    <source>
        <dbReference type="ARBA" id="ARBA00024202"/>
    </source>
</evidence>
<reference evidence="11" key="2">
    <citation type="submission" date="2019-04" db="EMBL/GenBank/DDBJ databases">
        <authorList>
            <person name="Zou H."/>
        </authorList>
    </citation>
    <scope>NUCLEOTIDE SEQUENCE</scope>
    <source>
        <strain evidence="11">2015oxa</strain>
    </source>
</reference>
<keyword evidence="3" id="KW-1003">Cell membrane</keyword>
<dbReference type="RefSeq" id="WP_037417217.1">
    <property type="nucleotide sequence ID" value="NZ_AP025014.1"/>
</dbReference>
<dbReference type="InterPro" id="IPR025966">
    <property type="entry name" value="OppC_N"/>
</dbReference>
<feature type="transmembrane region" description="Helical" evidence="9">
    <location>
        <begin position="215"/>
        <end position="241"/>
    </location>
</feature>
<keyword evidence="2 9" id="KW-0813">Transport</keyword>
<evidence type="ECO:0000259" key="10">
    <source>
        <dbReference type="PROSITE" id="PS50928"/>
    </source>
</evidence>
<keyword evidence="6 9" id="KW-1133">Transmembrane helix</keyword>
<dbReference type="Proteomes" id="UP001159075">
    <property type="component" value="Unassembled WGS sequence"/>
</dbReference>
<comment type="subcellular location">
    <subcellularLocation>
        <location evidence="1">Cell inner membrane</location>
        <topology evidence="1">Multi-pass membrane protein</topology>
    </subcellularLocation>
    <subcellularLocation>
        <location evidence="9">Cell membrane</location>
        <topology evidence="9">Multi-pass membrane protein</topology>
    </subcellularLocation>
</comment>
<organism evidence="13 15">
    <name type="scientific">Shewanella xiamenensis</name>
    <dbReference type="NCBI Taxonomy" id="332186"/>
    <lineage>
        <taxon>Bacteria</taxon>
        <taxon>Pseudomonadati</taxon>
        <taxon>Pseudomonadota</taxon>
        <taxon>Gammaproteobacteria</taxon>
        <taxon>Alteromonadales</taxon>
        <taxon>Shewanellaceae</taxon>
        <taxon>Shewanella</taxon>
    </lineage>
</organism>
<keyword evidence="14" id="KW-1185">Reference proteome</keyword>
<comment type="similarity">
    <text evidence="8">Belongs to the binding-protein-dependent transport system permease family. OppBC subfamily.</text>
</comment>
<gene>
    <name evidence="11" type="ORF">E2650_09335</name>
    <name evidence="12" type="ORF">ODY93_02835</name>
    <name evidence="13" type="ORF">QM089_05545</name>
</gene>